<gene>
    <name evidence="2" type="ORF">NQ491_04530</name>
</gene>
<protein>
    <submittedName>
        <fullName evidence="2">Uncharacterized protein</fullName>
    </submittedName>
</protein>
<evidence type="ECO:0000313" key="2">
    <source>
        <dbReference type="EMBL" id="UWN58046.1"/>
    </source>
</evidence>
<dbReference type="RefSeq" id="WP_026089724.1">
    <property type="nucleotide sequence ID" value="NZ_CAPH01000016.1"/>
</dbReference>
<organism evidence="2 3">
    <name type="scientific">Alistipes ihumii AP11</name>
    <dbReference type="NCBI Taxonomy" id="1211813"/>
    <lineage>
        <taxon>Bacteria</taxon>
        <taxon>Pseudomonadati</taxon>
        <taxon>Bacteroidota</taxon>
        <taxon>Bacteroidia</taxon>
        <taxon>Bacteroidales</taxon>
        <taxon>Rikenellaceae</taxon>
        <taxon>Alistipes</taxon>
    </lineage>
</organism>
<sequence length="181" mass="21653">MIDQSFSAENFEKIFNIENRKGNINKDTLPTEYITLLVRIKEIRENINELRDKYRREEISKDDFLKERDAQNDKIKKLQSEKETILYENLKKISEEVNSSKFRFDFNVGDHNGKPTYEIGNNVAQFYAIKQLQYNIRKTFKVKQADRYRILKQIKLLLSDGFPKIVIRTDIESFYESIPQK</sequence>
<dbReference type="Proteomes" id="UP001059295">
    <property type="component" value="Chromosome"/>
</dbReference>
<proteinExistence type="predicted"/>
<keyword evidence="3" id="KW-1185">Reference proteome</keyword>
<evidence type="ECO:0000313" key="3">
    <source>
        <dbReference type="Proteomes" id="UP001059295"/>
    </source>
</evidence>
<keyword evidence="1" id="KW-0175">Coiled coil</keyword>
<accession>A0ABY5V1G5</accession>
<dbReference type="EMBL" id="CP102294">
    <property type="protein sequence ID" value="UWN58046.1"/>
    <property type="molecule type" value="Genomic_DNA"/>
</dbReference>
<dbReference type="GeneID" id="82890974"/>
<reference evidence="2" key="1">
    <citation type="journal article" date="2022" name="Cell">
        <title>Design, construction, and in vivo augmentation of a complex gut microbiome.</title>
        <authorList>
            <person name="Cheng A.G."/>
            <person name="Ho P.Y."/>
            <person name="Aranda-Diaz A."/>
            <person name="Jain S."/>
            <person name="Yu F.B."/>
            <person name="Meng X."/>
            <person name="Wang M."/>
            <person name="Iakiviak M."/>
            <person name="Nagashima K."/>
            <person name="Zhao A."/>
            <person name="Murugkar P."/>
            <person name="Patil A."/>
            <person name="Atabakhsh K."/>
            <person name="Weakley A."/>
            <person name="Yan J."/>
            <person name="Brumbaugh A.R."/>
            <person name="Higginbottom S."/>
            <person name="Dimas A."/>
            <person name="Shiver A.L."/>
            <person name="Deutschbauer A."/>
            <person name="Neff N."/>
            <person name="Sonnenburg J.L."/>
            <person name="Huang K.C."/>
            <person name="Fischbach M.A."/>
        </authorList>
    </citation>
    <scope>NUCLEOTIDE SEQUENCE</scope>
    <source>
        <strain evidence="2">AP11</strain>
    </source>
</reference>
<feature type="coiled-coil region" evidence="1">
    <location>
        <begin position="33"/>
        <end position="81"/>
    </location>
</feature>
<name>A0ABY5V1G5_9BACT</name>
<evidence type="ECO:0000256" key="1">
    <source>
        <dbReference type="SAM" id="Coils"/>
    </source>
</evidence>